<comment type="caution">
    <text evidence="7">The sequence shown here is derived from an EMBL/GenBank/DDBJ whole genome shotgun (WGS) entry which is preliminary data.</text>
</comment>
<comment type="similarity">
    <text evidence="1">Belongs to the N(4)/N(6)-methyltransferase family.</text>
</comment>
<dbReference type="Gene3D" id="1.10.1020.10">
    <property type="entry name" value="Adenine-specific Methyltransferase, Domain 2"/>
    <property type="match status" value="1"/>
</dbReference>
<evidence type="ECO:0000313" key="7">
    <source>
        <dbReference type="EMBL" id="MBL4951057.1"/>
    </source>
</evidence>
<evidence type="ECO:0000313" key="8">
    <source>
        <dbReference type="Proteomes" id="UP000623967"/>
    </source>
</evidence>
<reference evidence="7 8" key="1">
    <citation type="submission" date="2021-01" db="EMBL/GenBank/DDBJ databases">
        <title>Genome public.</title>
        <authorList>
            <person name="Liu C."/>
            <person name="Sun Q."/>
        </authorList>
    </citation>
    <scope>NUCLEOTIDE SEQUENCE [LARGE SCALE GENOMIC DNA]</scope>
    <source>
        <strain evidence="7 8">YIM B02564</strain>
    </source>
</reference>
<keyword evidence="3 7" id="KW-0489">Methyltransferase</keyword>
<evidence type="ECO:0000256" key="6">
    <source>
        <dbReference type="ARBA" id="ARBA00047942"/>
    </source>
</evidence>
<gene>
    <name evidence="7" type="ORF">JK635_02230</name>
</gene>
<keyword evidence="8" id="KW-1185">Reference proteome</keyword>
<evidence type="ECO:0000256" key="2">
    <source>
        <dbReference type="ARBA" id="ARBA00011900"/>
    </source>
</evidence>
<dbReference type="RefSeq" id="WP_202652011.1">
    <property type="nucleotide sequence ID" value="NZ_JAESWB010000025.1"/>
</dbReference>
<accession>A0ABS1TIG5</accession>
<dbReference type="InterPro" id="IPR023095">
    <property type="entry name" value="Ade_MeTrfase_dom_2"/>
</dbReference>
<dbReference type="EC" id="2.1.1.72" evidence="2"/>
<dbReference type="GO" id="GO:0032259">
    <property type="term" value="P:methylation"/>
    <property type="evidence" value="ECO:0007669"/>
    <property type="project" value="UniProtKB-KW"/>
</dbReference>
<dbReference type="GO" id="GO:0008168">
    <property type="term" value="F:methyltransferase activity"/>
    <property type="evidence" value="ECO:0007669"/>
    <property type="project" value="UniProtKB-KW"/>
</dbReference>
<evidence type="ECO:0000256" key="3">
    <source>
        <dbReference type="ARBA" id="ARBA00022603"/>
    </source>
</evidence>
<proteinExistence type="inferred from homology"/>
<keyword evidence="5" id="KW-0949">S-adenosyl-L-methionine</keyword>
<dbReference type="SUPFAM" id="SSF53335">
    <property type="entry name" value="S-adenosyl-L-methionine-dependent methyltransferases"/>
    <property type="match status" value="1"/>
</dbReference>
<dbReference type="InterPro" id="IPR012327">
    <property type="entry name" value="MeTrfase_D12"/>
</dbReference>
<name>A0ABS1TIG5_9BACI</name>
<dbReference type="Pfam" id="PF02086">
    <property type="entry name" value="MethyltransfD12"/>
    <property type="match status" value="1"/>
</dbReference>
<dbReference type="InterPro" id="IPR029063">
    <property type="entry name" value="SAM-dependent_MTases_sf"/>
</dbReference>
<evidence type="ECO:0000256" key="5">
    <source>
        <dbReference type="ARBA" id="ARBA00022691"/>
    </source>
</evidence>
<dbReference type="PANTHER" id="PTHR30481:SF2">
    <property type="entry name" value="SITE-SPECIFIC DNA-METHYLTRANSFERASE (ADENINE-SPECIFIC)"/>
    <property type="match status" value="1"/>
</dbReference>
<keyword evidence="4" id="KW-0808">Transferase</keyword>
<dbReference type="PANTHER" id="PTHR30481">
    <property type="entry name" value="DNA ADENINE METHYLASE"/>
    <property type="match status" value="1"/>
</dbReference>
<dbReference type="CDD" id="cd02440">
    <property type="entry name" value="AdoMet_MTases"/>
    <property type="match status" value="1"/>
</dbReference>
<dbReference type="PRINTS" id="PR00505">
    <property type="entry name" value="D12N6MTFRASE"/>
</dbReference>
<protein>
    <recommendedName>
        <fullName evidence="2">site-specific DNA-methyltransferase (adenine-specific)</fullName>
        <ecNumber evidence="2">2.1.1.72</ecNumber>
    </recommendedName>
</protein>
<dbReference type="Proteomes" id="UP000623967">
    <property type="component" value="Unassembled WGS sequence"/>
</dbReference>
<evidence type="ECO:0000256" key="1">
    <source>
        <dbReference type="ARBA" id="ARBA00006594"/>
    </source>
</evidence>
<dbReference type="EMBL" id="JAESWB010000025">
    <property type="protein sequence ID" value="MBL4951057.1"/>
    <property type="molecule type" value="Genomic_DNA"/>
</dbReference>
<evidence type="ECO:0000256" key="4">
    <source>
        <dbReference type="ARBA" id="ARBA00022679"/>
    </source>
</evidence>
<sequence length="279" mass="32103">MNTKLEIPCAYQGGKQRLAKDIVNIIFNENEINESTRFYDLCCGTGAITIELVNRGIKPKNITMLDISVWGMFWKAVGDGNFDIDKFKEYIDSVPEDKFLIQSYIKELYKQPANIDTIYKFLLIQATSFGSKAIWLKNEIEWCTSSFRNYWQPNGIAKRKSPVNPMIPMPDTMFKRMVNIVERMKGVNVINDDINSLLEFEENSITYIDPPYQNTSGYGYSFGLNEYINKIIKYNKIYISEGIELSEKSYLLSKGRAKGGVSGNRKKANDEWLNVYEAV</sequence>
<dbReference type="Gene3D" id="3.40.50.150">
    <property type="entry name" value="Vaccinia Virus protein VP39"/>
    <property type="match status" value="1"/>
</dbReference>
<comment type="catalytic activity">
    <reaction evidence="6">
        <text>a 2'-deoxyadenosine in DNA + S-adenosyl-L-methionine = an N(6)-methyl-2'-deoxyadenosine in DNA + S-adenosyl-L-homocysteine + H(+)</text>
        <dbReference type="Rhea" id="RHEA:15197"/>
        <dbReference type="Rhea" id="RHEA-COMP:12418"/>
        <dbReference type="Rhea" id="RHEA-COMP:12419"/>
        <dbReference type="ChEBI" id="CHEBI:15378"/>
        <dbReference type="ChEBI" id="CHEBI:57856"/>
        <dbReference type="ChEBI" id="CHEBI:59789"/>
        <dbReference type="ChEBI" id="CHEBI:90615"/>
        <dbReference type="ChEBI" id="CHEBI:90616"/>
        <dbReference type="EC" id="2.1.1.72"/>
    </reaction>
</comment>
<organism evidence="7 8">
    <name type="scientific">Neobacillus paridis</name>
    <dbReference type="NCBI Taxonomy" id="2803862"/>
    <lineage>
        <taxon>Bacteria</taxon>
        <taxon>Bacillati</taxon>
        <taxon>Bacillota</taxon>
        <taxon>Bacilli</taxon>
        <taxon>Bacillales</taxon>
        <taxon>Bacillaceae</taxon>
        <taxon>Neobacillus</taxon>
    </lineage>
</organism>